<comment type="caution">
    <text evidence="2">The sequence shown here is derived from an EMBL/GenBank/DDBJ whole genome shotgun (WGS) entry which is preliminary data.</text>
</comment>
<dbReference type="EMBL" id="QGLD01000018">
    <property type="protein sequence ID" value="RAL70043.1"/>
    <property type="molecule type" value="Genomic_DNA"/>
</dbReference>
<evidence type="ECO:0000313" key="2">
    <source>
        <dbReference type="EMBL" id="RAL68837.1"/>
    </source>
</evidence>
<dbReference type="EMBL" id="QGLC01000025">
    <property type="protein sequence ID" value="RAL68837.1"/>
    <property type="molecule type" value="Genomic_DNA"/>
</dbReference>
<gene>
    <name evidence="3" type="ORF">C1G86_1570</name>
    <name evidence="2" type="ORF">C1G87_1604</name>
</gene>
<proteinExistence type="predicted"/>
<evidence type="ECO:0000313" key="3">
    <source>
        <dbReference type="EMBL" id="RAL70043.1"/>
    </source>
</evidence>
<evidence type="ECO:0000256" key="1">
    <source>
        <dbReference type="SAM" id="MobiDB-lite"/>
    </source>
</evidence>
<dbReference type="Proteomes" id="UP000249146">
    <property type="component" value="Unassembled WGS sequence"/>
</dbReference>
<dbReference type="AlphaFoldDB" id="A0A328EJX5"/>
<organism evidence="2 5">
    <name type="scientific">Dehalococcoides mccartyi</name>
    <dbReference type="NCBI Taxonomy" id="61435"/>
    <lineage>
        <taxon>Bacteria</taxon>
        <taxon>Bacillati</taxon>
        <taxon>Chloroflexota</taxon>
        <taxon>Dehalococcoidia</taxon>
        <taxon>Dehalococcoidales</taxon>
        <taxon>Dehalococcoidaceae</taxon>
        <taxon>Dehalococcoides</taxon>
    </lineage>
</organism>
<dbReference type="Proteomes" id="UP000248786">
    <property type="component" value="Unassembled WGS sequence"/>
</dbReference>
<name>A0A328EJX5_9CHLR</name>
<accession>A0A328EJX5</accession>
<evidence type="ECO:0000313" key="5">
    <source>
        <dbReference type="Proteomes" id="UP000249146"/>
    </source>
</evidence>
<evidence type="ECO:0000313" key="4">
    <source>
        <dbReference type="Proteomes" id="UP000248786"/>
    </source>
</evidence>
<feature type="compositionally biased region" description="Polar residues" evidence="1">
    <location>
        <begin position="45"/>
        <end position="57"/>
    </location>
</feature>
<protein>
    <submittedName>
        <fullName evidence="2">Uncharacterized protein</fullName>
    </submittedName>
</protein>
<feature type="region of interest" description="Disordered" evidence="1">
    <location>
        <begin position="33"/>
        <end position="57"/>
    </location>
</feature>
<sequence length="57" mass="6360">MRNTNKNTSQMGRQETGILVTIKEMGLRHAESQIAPERKIETPLNGDNTISVDNSYA</sequence>
<reference evidence="4 5" key="1">
    <citation type="submission" date="2018-05" db="EMBL/GenBank/DDBJ databases">
        <title>Draft genome sequences of Dehalococcoides mccartyi strains RC and KS.</title>
        <authorList>
            <person name="Higgins S.A."/>
            <person name="Padilla-Crespo E."/>
            <person name="Loeffler F.E."/>
        </authorList>
    </citation>
    <scope>NUCLEOTIDE SEQUENCE [LARGE SCALE GENOMIC DNA]</scope>
    <source>
        <strain evidence="3 4">KS</strain>
        <strain evidence="2 5">RC</strain>
    </source>
</reference>